<dbReference type="EMBL" id="PFMC01000011">
    <property type="protein sequence ID" value="PIY95359.1"/>
    <property type="molecule type" value="Genomic_DNA"/>
</dbReference>
<accession>A0A2M7RF47</accession>
<evidence type="ECO:0000313" key="1">
    <source>
        <dbReference type="EMBL" id="PIY95359.1"/>
    </source>
</evidence>
<evidence type="ECO:0000313" key="2">
    <source>
        <dbReference type="Proteomes" id="UP000228689"/>
    </source>
</evidence>
<dbReference type="Proteomes" id="UP000228689">
    <property type="component" value="Unassembled WGS sequence"/>
</dbReference>
<reference evidence="2" key="1">
    <citation type="submission" date="2017-09" db="EMBL/GenBank/DDBJ databases">
        <title>Depth-based differentiation of microbial function through sediment-hosted aquifers and enrichment of novel symbionts in the deep terrestrial subsurface.</title>
        <authorList>
            <person name="Probst A.J."/>
            <person name="Ladd B."/>
            <person name="Jarett J.K."/>
            <person name="Geller-Mcgrath D.E."/>
            <person name="Sieber C.M.K."/>
            <person name="Emerson J.B."/>
            <person name="Anantharaman K."/>
            <person name="Thomas B.C."/>
            <person name="Malmstrom R."/>
            <person name="Stieglmeier M."/>
            <person name="Klingl A."/>
            <person name="Woyke T."/>
            <person name="Ryan C.M."/>
            <person name="Banfield J.F."/>
        </authorList>
    </citation>
    <scope>NUCLEOTIDE SEQUENCE [LARGE SCALE GENOMIC DNA]</scope>
</reference>
<proteinExistence type="predicted"/>
<comment type="caution">
    <text evidence="1">The sequence shown here is derived from an EMBL/GenBank/DDBJ whole genome shotgun (WGS) entry which is preliminary data.</text>
</comment>
<gene>
    <name evidence="1" type="ORF">COY67_00355</name>
</gene>
<name>A0A2M7RF47_9BACT</name>
<dbReference type="AlphaFoldDB" id="A0A2M7RF47"/>
<organism evidence="1 2">
    <name type="scientific">Candidatus Komeilibacteria bacterium CG_4_10_14_0_8_um_filter_37_78</name>
    <dbReference type="NCBI Taxonomy" id="1974471"/>
    <lineage>
        <taxon>Bacteria</taxon>
        <taxon>Candidatus Komeiliibacteriota</taxon>
    </lineage>
</organism>
<sequence>MNKEKIKVYLEQLIIRTNLGLLSLKYNFPLFDLVENILAGRIELELTVDFLVDEYGFENVVAEELVDLLATDIVEPYANFDLSQVRLAEEQKSGSFPTNSQSKTKLGETDWQTFVARDNIQKMQADLYKMSDNQIVGIIDYLWSGLGLGKQEEVIVILTYLAKENKMKVLWSDQRFKGILRNYLNNKYSAKKAEQYLAVGIGPSLMSLGLRLLLEEKLAIRSAMAAMLAIVIVDYLPTEQRVQNILVAYADSKDGKFHWNDINETELGLQLAV</sequence>
<protein>
    <submittedName>
        <fullName evidence="1">Uncharacterized protein</fullName>
    </submittedName>
</protein>